<dbReference type="AlphaFoldDB" id="A0AAW5SSU5"/>
<dbReference type="Proteomes" id="UP000069773">
    <property type="component" value="Unassembled WGS sequence"/>
</dbReference>
<keyword evidence="4" id="KW-1185">Reference proteome</keyword>
<dbReference type="EMBL" id="BCTA01000063">
    <property type="protein sequence ID" value="GAT11186.1"/>
    <property type="molecule type" value="Genomic_DNA"/>
</dbReference>
<sequence>MQATGRPRSALPIIVGVCLVLVLAVGIVTDASRTKPPSEPFADDSPFRTPVASDAPVDPNSAAMVARISRDGVMYANLVEFAIPIYSAGDDTPRIHVKCRIKDWGPCPFDGHRVPIPENAVPSPGSDGAIVVIDHDRRLVFEFWQAQRHREHWTTSFGAVNDLDGSGWGTYENGFSTASGASRLGGVIRVDEMRRGVIPHALALQSDSVCAEIFRAPAVKTDGTYDGPDCIPEGARLRLDPDVDIDTLGLAPAARVVAQALQTYGAFVIDYGGAPLSVSFERDPAAAHHHPGETYGQLGMPWDYSMIEVPWEHLEVLA</sequence>
<evidence type="ECO:0000313" key="3">
    <source>
        <dbReference type="EMBL" id="MCV7026349.1"/>
    </source>
</evidence>
<reference evidence="3" key="3">
    <citation type="journal article" date="2022" name="BMC Genomics">
        <title>Comparative genome analysis of mycobacteria focusing on tRNA and non-coding RNA.</title>
        <authorList>
            <person name="Behra P.R.K."/>
            <person name="Pettersson B.M.F."/>
            <person name="Ramesh M."/>
            <person name="Das S."/>
            <person name="Dasgupta S."/>
            <person name="Kirsebom L.A."/>
        </authorList>
    </citation>
    <scope>NUCLEOTIDE SEQUENCE</scope>
    <source>
        <strain evidence="3">DSM 44203</strain>
    </source>
</reference>
<proteinExistence type="predicted"/>
<accession>A0AAW5SSU5</accession>
<organism evidence="3 5">
    <name type="scientific">Mycolicibacterium novocastrense</name>
    <name type="common">Mycobacterium novocastrense</name>
    <dbReference type="NCBI Taxonomy" id="59813"/>
    <lineage>
        <taxon>Bacteria</taxon>
        <taxon>Bacillati</taxon>
        <taxon>Actinomycetota</taxon>
        <taxon>Actinomycetes</taxon>
        <taxon>Mycobacteriales</taxon>
        <taxon>Mycobacteriaceae</taxon>
        <taxon>Mycolicibacterium</taxon>
    </lineage>
</organism>
<name>A0AAW5SSU5_MYCNV</name>
<evidence type="ECO:0000313" key="2">
    <source>
        <dbReference type="EMBL" id="GAT11186.1"/>
    </source>
</evidence>
<evidence type="ECO:0000313" key="5">
    <source>
        <dbReference type="Proteomes" id="UP001207528"/>
    </source>
</evidence>
<dbReference type="Proteomes" id="UP001207528">
    <property type="component" value="Unassembled WGS sequence"/>
</dbReference>
<gene>
    <name evidence="3" type="ORF">H7I77_23855</name>
    <name evidence="2" type="ORF">RMCN_4319</name>
</gene>
<reference evidence="3" key="2">
    <citation type="submission" date="2020-07" db="EMBL/GenBank/DDBJ databases">
        <authorList>
            <person name="Pettersson B.M.F."/>
            <person name="Behra P.R.K."/>
            <person name="Ramesh M."/>
            <person name="Das S."/>
            <person name="Dasgupta S."/>
            <person name="Kirsebom L.A."/>
        </authorList>
    </citation>
    <scope>NUCLEOTIDE SEQUENCE</scope>
    <source>
        <strain evidence="3">DSM 44203</strain>
    </source>
</reference>
<dbReference type="RefSeq" id="WP_067393521.1">
    <property type="nucleotide sequence ID" value="NZ_BCTA01000063.1"/>
</dbReference>
<dbReference type="EMBL" id="JACKTI010000063">
    <property type="protein sequence ID" value="MCV7026349.1"/>
    <property type="molecule type" value="Genomic_DNA"/>
</dbReference>
<comment type="caution">
    <text evidence="3">The sequence shown here is derived from an EMBL/GenBank/DDBJ whole genome shotgun (WGS) entry which is preliminary data.</text>
</comment>
<reference evidence="2 4" key="1">
    <citation type="journal article" date="2016" name="Genome Announc.">
        <title>Draft Genome Sequences of Five Rapidly Growing Mycobacterium Species, M. thermoresistibile, M. fortuitum subsp. acetamidolyticum, M. canariasense, M. brisbanense, and M. novocastrense.</title>
        <authorList>
            <person name="Katahira K."/>
            <person name="Ogura Y."/>
            <person name="Gotoh Y."/>
            <person name="Hayashi T."/>
        </authorList>
    </citation>
    <scope>NUCLEOTIDE SEQUENCE [LARGE SCALE GENOMIC DNA]</scope>
    <source>
        <strain evidence="2 4">JCM18114</strain>
    </source>
</reference>
<evidence type="ECO:0000256" key="1">
    <source>
        <dbReference type="SAM" id="MobiDB-lite"/>
    </source>
</evidence>
<evidence type="ECO:0000313" key="4">
    <source>
        <dbReference type="Proteomes" id="UP000069773"/>
    </source>
</evidence>
<feature type="region of interest" description="Disordered" evidence="1">
    <location>
        <begin position="34"/>
        <end position="54"/>
    </location>
</feature>
<protein>
    <submittedName>
        <fullName evidence="3">Uncharacterized protein</fullName>
    </submittedName>
</protein>